<sequence>MGCASSSPTDDAPRGKAAQSASPQTPPTIALVGAPDGLRTPSSRRGSTSSGSGVARALSAKDVLRSRRLSRQRRASAYATLTSPTSATGSGSFSFSGSDSGGGITSPSRVAPEERQRHAMRRGISRRSSPMVTPVGGGLPHVPEDTGLPDRPPTESKPYRALNVSAGSLLRPVSADVSRSTSARLTQPQLSSSTLIDVYAWIESTEACDPTGAADEAPPLPVDALHSSSSSRRNSDADGRKFSANL</sequence>
<accession>A0A7S1LKI1</accession>
<dbReference type="AlphaFoldDB" id="A0A7S1LKI1"/>
<proteinExistence type="predicted"/>
<dbReference type="EMBL" id="HBGF01015558">
    <property type="protein sequence ID" value="CAD9106940.1"/>
    <property type="molecule type" value="Transcribed_RNA"/>
</dbReference>
<feature type="compositionally biased region" description="Low complexity" evidence="1">
    <location>
        <begin position="82"/>
        <end position="98"/>
    </location>
</feature>
<protein>
    <submittedName>
        <fullName evidence="2">Uncharacterized protein</fullName>
    </submittedName>
</protein>
<reference evidence="2" key="1">
    <citation type="submission" date="2021-01" db="EMBL/GenBank/DDBJ databases">
        <authorList>
            <person name="Corre E."/>
            <person name="Pelletier E."/>
            <person name="Niang G."/>
            <person name="Scheremetjew M."/>
            <person name="Finn R."/>
            <person name="Kale V."/>
            <person name="Holt S."/>
            <person name="Cochrane G."/>
            <person name="Meng A."/>
            <person name="Brown T."/>
            <person name="Cohen L."/>
        </authorList>
    </citation>
    <scope>NUCLEOTIDE SEQUENCE</scope>
    <source>
        <strain evidence="2">CCAP 1951/1</strain>
    </source>
</reference>
<name>A0A7S1LKI1_NEODS</name>
<feature type="region of interest" description="Disordered" evidence="1">
    <location>
        <begin position="209"/>
        <end position="246"/>
    </location>
</feature>
<evidence type="ECO:0000256" key="1">
    <source>
        <dbReference type="SAM" id="MobiDB-lite"/>
    </source>
</evidence>
<gene>
    <name evidence="2" type="ORF">NDES1114_LOCUS10196</name>
</gene>
<feature type="compositionally biased region" description="Basic and acidic residues" evidence="1">
    <location>
        <begin position="233"/>
        <end position="246"/>
    </location>
</feature>
<feature type="compositionally biased region" description="Low complexity" evidence="1">
    <location>
        <begin position="39"/>
        <end position="53"/>
    </location>
</feature>
<feature type="region of interest" description="Disordered" evidence="1">
    <location>
        <begin position="1"/>
        <end position="159"/>
    </location>
</feature>
<evidence type="ECO:0000313" key="2">
    <source>
        <dbReference type="EMBL" id="CAD9106940.1"/>
    </source>
</evidence>
<organism evidence="2">
    <name type="scientific">Neobodo designis</name>
    <name type="common">Flagellated protozoan</name>
    <name type="synonym">Bodo designis</name>
    <dbReference type="NCBI Taxonomy" id="312471"/>
    <lineage>
        <taxon>Eukaryota</taxon>
        <taxon>Discoba</taxon>
        <taxon>Euglenozoa</taxon>
        <taxon>Kinetoplastea</taxon>
        <taxon>Metakinetoplastina</taxon>
        <taxon>Neobodonida</taxon>
        <taxon>Neobodo</taxon>
    </lineage>
</organism>